<comment type="caution">
    <text evidence="9">The sequence shown here is derived from an EMBL/GenBank/DDBJ whole genome shotgun (WGS) entry which is preliminary data.</text>
</comment>
<dbReference type="PANTHER" id="PTHR30026">
    <property type="entry name" value="OUTER MEMBRANE PROTEIN TOLC"/>
    <property type="match status" value="1"/>
</dbReference>
<dbReference type="EMBL" id="SZPX01000009">
    <property type="protein sequence ID" value="TKI68275.1"/>
    <property type="molecule type" value="Genomic_DNA"/>
</dbReference>
<feature type="coiled-coil region" evidence="8">
    <location>
        <begin position="98"/>
        <end position="150"/>
    </location>
</feature>
<keyword evidence="10" id="KW-1185">Reference proteome</keyword>
<dbReference type="Gene3D" id="1.20.1600.10">
    <property type="entry name" value="Outer membrane efflux proteins (OEP)"/>
    <property type="match status" value="1"/>
</dbReference>
<dbReference type="InterPro" id="IPR003423">
    <property type="entry name" value="OMP_efflux"/>
</dbReference>
<evidence type="ECO:0000313" key="9">
    <source>
        <dbReference type="EMBL" id="TKI68275.1"/>
    </source>
</evidence>
<dbReference type="GO" id="GO:0015288">
    <property type="term" value="F:porin activity"/>
    <property type="evidence" value="ECO:0007669"/>
    <property type="project" value="TreeGrafter"/>
</dbReference>
<comment type="similarity">
    <text evidence="2">Belongs to the outer membrane factor (OMF) (TC 1.B.17) family.</text>
</comment>
<keyword evidence="3" id="KW-0813">Transport</keyword>
<dbReference type="GO" id="GO:1990281">
    <property type="term" value="C:efflux pump complex"/>
    <property type="evidence" value="ECO:0007669"/>
    <property type="project" value="TreeGrafter"/>
</dbReference>
<proteinExistence type="inferred from homology"/>
<evidence type="ECO:0000256" key="6">
    <source>
        <dbReference type="ARBA" id="ARBA00023136"/>
    </source>
</evidence>
<keyword evidence="6" id="KW-0472">Membrane</keyword>
<evidence type="ECO:0000256" key="4">
    <source>
        <dbReference type="ARBA" id="ARBA00022452"/>
    </source>
</evidence>
<comment type="subcellular location">
    <subcellularLocation>
        <location evidence="1">Cell outer membrane</location>
    </subcellularLocation>
</comment>
<evidence type="ECO:0000256" key="7">
    <source>
        <dbReference type="ARBA" id="ARBA00023237"/>
    </source>
</evidence>
<keyword evidence="4" id="KW-1134">Transmembrane beta strand</keyword>
<evidence type="ECO:0000256" key="1">
    <source>
        <dbReference type="ARBA" id="ARBA00004442"/>
    </source>
</evidence>
<dbReference type="OrthoDB" id="5317248at2"/>
<evidence type="ECO:0000313" key="10">
    <source>
        <dbReference type="Proteomes" id="UP000309561"/>
    </source>
</evidence>
<dbReference type="PANTHER" id="PTHR30026:SF20">
    <property type="entry name" value="OUTER MEMBRANE PROTEIN TOLC"/>
    <property type="match status" value="1"/>
</dbReference>
<evidence type="ECO:0000256" key="3">
    <source>
        <dbReference type="ARBA" id="ARBA00022448"/>
    </source>
</evidence>
<sequence length="409" mass="46978">MRFLFPMLYIPIFLYSYTLDELIELSHKNRVVESATHSLGAKEKAYESSKSSYLPTLELGATYQNVYEETAALAENSLRVQASLKYTLYDGGKKGSLYSQLESSIDASKQNVEATKNNISLDVARLYFGYLSLESDKDATNQEIEQLKAEFKRLDLFYKSGSATKDEVAKIDSRLKNSMVMLNEIELESQRILHTLEYYTTQKIQKIDDGSVVTLNEQERVARADIESLEYEALSVLHEAETKKSENLPKVYFDNTLSYSDYYFEDKSLEGSFLVDTQNIAMLNVTWNVFDFGARSKNYESKYYEYLSKKSTLEHEKHRADVEYRFAKKALEIAKLKVDATKATLDAASSTYELVKFKYQNGTIDNVAYLESMSEKYDAARGYERALLDLEVKKAELIYYSGKDVKEFL</sequence>
<keyword evidence="8" id="KW-0175">Coiled coil</keyword>
<accession>A0A4U2Z3I9</accession>
<evidence type="ECO:0000256" key="5">
    <source>
        <dbReference type="ARBA" id="ARBA00022692"/>
    </source>
</evidence>
<dbReference type="RefSeq" id="WP_137015353.1">
    <property type="nucleotide sequence ID" value="NZ_SZPX01000009.1"/>
</dbReference>
<reference evidence="9 10" key="1">
    <citation type="submission" date="2019-04" db="EMBL/GenBank/DDBJ databases">
        <title>Sulfurimonas crateris sp. nov. a facultative anaerobic sulfur-oxidizing chemolithautotrophic bacterium isolated from a terrestrial mud vulcano.</title>
        <authorList>
            <person name="Ratnikova N.M."/>
            <person name="Slobodkin A.I."/>
            <person name="Merkel A.Y."/>
            <person name="Novikov A."/>
            <person name="Bonch-Osmolovskaya E.A."/>
            <person name="Slobodkina G.B."/>
        </authorList>
    </citation>
    <scope>NUCLEOTIDE SEQUENCE [LARGE SCALE GENOMIC DNA]</scope>
    <source>
        <strain evidence="9 10">SN118</strain>
    </source>
</reference>
<keyword evidence="5" id="KW-0812">Transmembrane</keyword>
<organism evidence="9 10">
    <name type="scientific">Sulfurimonas crateris</name>
    <dbReference type="NCBI Taxonomy" id="2574727"/>
    <lineage>
        <taxon>Bacteria</taxon>
        <taxon>Pseudomonadati</taxon>
        <taxon>Campylobacterota</taxon>
        <taxon>Epsilonproteobacteria</taxon>
        <taxon>Campylobacterales</taxon>
        <taxon>Sulfurimonadaceae</taxon>
        <taxon>Sulfurimonas</taxon>
    </lineage>
</organism>
<evidence type="ECO:0000256" key="8">
    <source>
        <dbReference type="SAM" id="Coils"/>
    </source>
</evidence>
<dbReference type="Pfam" id="PF02321">
    <property type="entry name" value="OEP"/>
    <property type="match status" value="1"/>
</dbReference>
<dbReference type="InterPro" id="IPR051906">
    <property type="entry name" value="TolC-like"/>
</dbReference>
<evidence type="ECO:0000256" key="2">
    <source>
        <dbReference type="ARBA" id="ARBA00007613"/>
    </source>
</evidence>
<gene>
    <name evidence="9" type="ORF">FCU45_11255</name>
</gene>
<name>A0A4U2Z3I9_9BACT</name>
<dbReference type="SUPFAM" id="SSF56954">
    <property type="entry name" value="Outer membrane efflux proteins (OEP)"/>
    <property type="match status" value="1"/>
</dbReference>
<protein>
    <submittedName>
        <fullName evidence="9">TolC family protein</fullName>
    </submittedName>
</protein>
<dbReference type="GO" id="GO:0009279">
    <property type="term" value="C:cell outer membrane"/>
    <property type="evidence" value="ECO:0007669"/>
    <property type="project" value="UniProtKB-SubCell"/>
</dbReference>
<keyword evidence="7" id="KW-0998">Cell outer membrane</keyword>
<dbReference type="Proteomes" id="UP000309561">
    <property type="component" value="Unassembled WGS sequence"/>
</dbReference>
<dbReference type="AlphaFoldDB" id="A0A4U2Z3I9"/>
<dbReference type="GO" id="GO:0015562">
    <property type="term" value="F:efflux transmembrane transporter activity"/>
    <property type="evidence" value="ECO:0007669"/>
    <property type="project" value="InterPro"/>
</dbReference>